<dbReference type="PANTHER" id="PTHR43471">
    <property type="entry name" value="ABC TRANSPORTER PERMEASE"/>
    <property type="match status" value="1"/>
</dbReference>
<accession>A0ABD8A9Q5</accession>
<dbReference type="GO" id="GO:0005886">
    <property type="term" value="C:plasma membrane"/>
    <property type="evidence" value="ECO:0007669"/>
    <property type="project" value="UniProtKB-SubCell"/>
</dbReference>
<keyword evidence="1" id="KW-0812">Transmembrane</keyword>
<evidence type="ECO:0000256" key="1">
    <source>
        <dbReference type="SAM" id="Phobius"/>
    </source>
</evidence>
<dbReference type="AlphaFoldDB" id="A0ABD8A9Q5"/>
<keyword evidence="1" id="KW-0472">Membrane</keyword>
<feature type="transmembrane region" description="Helical" evidence="1">
    <location>
        <begin position="169"/>
        <end position="193"/>
    </location>
</feature>
<feature type="transmembrane region" description="Helical" evidence="1">
    <location>
        <begin position="205"/>
        <end position="230"/>
    </location>
</feature>
<feature type="transmembrane region" description="Helical" evidence="1">
    <location>
        <begin position="324"/>
        <end position="344"/>
    </location>
</feature>
<keyword evidence="3" id="KW-1185">Reference proteome</keyword>
<dbReference type="Proteomes" id="UP001626603">
    <property type="component" value="Chromosome"/>
</dbReference>
<feature type="transmembrane region" description="Helical" evidence="1">
    <location>
        <begin position="81"/>
        <end position="105"/>
    </location>
</feature>
<feature type="transmembrane region" description="Helical" evidence="1">
    <location>
        <begin position="23"/>
        <end position="42"/>
    </location>
</feature>
<organism evidence="2 3">
    <name type="scientific">Methanoculleus palmolei</name>
    <dbReference type="NCBI Taxonomy" id="72612"/>
    <lineage>
        <taxon>Archaea</taxon>
        <taxon>Methanobacteriati</taxon>
        <taxon>Methanobacteriota</taxon>
        <taxon>Stenosarchaea group</taxon>
        <taxon>Methanomicrobia</taxon>
        <taxon>Methanomicrobiales</taxon>
        <taxon>Methanomicrobiaceae</taxon>
        <taxon>Methanoculleus</taxon>
    </lineage>
</organism>
<sequence>MTLERSLTVAAKEFSDLFTSRRFLLIFALYLIIAVVGMAQGLERYDYALISYNDALQAADEYRALQELGASWLEMPGKPSILYVFSPMTGATMMLGAILAIAAGFDQVTREKESRSLKTLLSHPVYRDEVIVGKALGGAAALGVVVGLVLAVITAVLLVLSIVPTAAEVVSILLFGAISLLFLIAWFTVALAFSTVVRESGNALIFTLVVLFVVSSLLPVIGAAVGGLVAGPPPQPPETPAGETPAVQEMTFTYVSNATGSYVVDSPRHEALKEYREERAAYTEKKRIVTDVITLLSPQESYQAVADLVSTPGEGPLLESLGSVWAGIAGLIVFPSVFFAAAYMRFMRTDIR</sequence>
<dbReference type="Pfam" id="PF12679">
    <property type="entry name" value="ABC2_membrane_2"/>
    <property type="match status" value="1"/>
</dbReference>
<gene>
    <name evidence="2" type="ORF">R6Y95_02660</name>
</gene>
<keyword evidence="1" id="KW-1133">Transmembrane helix</keyword>
<dbReference type="EMBL" id="CP137641">
    <property type="protein sequence ID" value="WOX56247.1"/>
    <property type="molecule type" value="Genomic_DNA"/>
</dbReference>
<protein>
    <submittedName>
        <fullName evidence="2">ABC transporter permease subunit</fullName>
    </submittedName>
</protein>
<dbReference type="PANTHER" id="PTHR43471:SF14">
    <property type="entry name" value="ABC-2 TYPE TRANSPORT SYSTEM PERMEASE PROTEIN"/>
    <property type="match status" value="1"/>
</dbReference>
<proteinExistence type="predicted"/>
<reference evidence="2 3" key="1">
    <citation type="submission" date="2023-10" db="EMBL/GenBank/DDBJ databases">
        <title>The complete genome sequence of Methanoculleus palmolei DSM 4273.</title>
        <authorList>
            <person name="Lai S.-J."/>
            <person name="You Y.-T."/>
            <person name="Chen S.-C."/>
        </authorList>
    </citation>
    <scope>NUCLEOTIDE SEQUENCE [LARGE SCALE GENOMIC DNA]</scope>
    <source>
        <strain evidence="2 3">DSM 4273</strain>
    </source>
</reference>
<evidence type="ECO:0000313" key="2">
    <source>
        <dbReference type="EMBL" id="WOX56247.1"/>
    </source>
</evidence>
<evidence type="ECO:0000313" key="3">
    <source>
        <dbReference type="Proteomes" id="UP001626603"/>
    </source>
</evidence>
<feature type="transmembrane region" description="Helical" evidence="1">
    <location>
        <begin position="136"/>
        <end position="163"/>
    </location>
</feature>
<name>A0ABD8A9Q5_9EURY</name>